<dbReference type="Gene3D" id="3.40.720.10">
    <property type="entry name" value="Alkaline Phosphatase, subunit A"/>
    <property type="match status" value="1"/>
</dbReference>
<evidence type="ECO:0000256" key="3">
    <source>
        <dbReference type="ARBA" id="ARBA00022723"/>
    </source>
</evidence>
<dbReference type="GO" id="GO:0004065">
    <property type="term" value="F:arylsulfatase activity"/>
    <property type="evidence" value="ECO:0007669"/>
    <property type="project" value="TreeGrafter"/>
</dbReference>
<dbReference type="OrthoDB" id="9762324at2"/>
<gene>
    <name evidence="9" type="ORF">NH26_24750</name>
</gene>
<dbReference type="PANTHER" id="PTHR42693">
    <property type="entry name" value="ARYLSULFATASE FAMILY MEMBER"/>
    <property type="match status" value="1"/>
</dbReference>
<dbReference type="InterPro" id="IPR017850">
    <property type="entry name" value="Alkaline_phosphatase_core_sf"/>
</dbReference>
<comment type="cofactor">
    <cofactor evidence="1">
        <name>Ca(2+)</name>
        <dbReference type="ChEBI" id="CHEBI:29108"/>
    </cofactor>
</comment>
<reference evidence="9 10" key="1">
    <citation type="journal article" date="2012" name="Int. J. Syst. Evol. Microbiol.">
        <title>Flammeovirga pacifica sp. nov., isolated from deep-sea sediment.</title>
        <authorList>
            <person name="Xu H."/>
            <person name="Fu Y."/>
            <person name="Yang N."/>
            <person name="Ding Z."/>
            <person name="Lai Q."/>
            <person name="Zeng R."/>
        </authorList>
    </citation>
    <scope>NUCLEOTIDE SEQUENCE [LARGE SCALE GENOMIC DNA]</scope>
    <source>
        <strain evidence="10">DSM 24597 / LMG 26175 / WPAGA1</strain>
    </source>
</reference>
<keyword evidence="10" id="KW-1185">Reference proteome</keyword>
<dbReference type="PANTHER" id="PTHR42693:SF42">
    <property type="entry name" value="ARYLSULFATASE G"/>
    <property type="match status" value="1"/>
</dbReference>
<dbReference type="RefSeq" id="WP_044228808.1">
    <property type="nucleotide sequence ID" value="NZ_JRYR02000003.1"/>
</dbReference>
<dbReference type="AlphaFoldDB" id="A0A1S1YS00"/>
<dbReference type="STRING" id="915059.NH26_24750"/>
<evidence type="ECO:0000256" key="5">
    <source>
        <dbReference type="ARBA" id="ARBA00022801"/>
    </source>
</evidence>
<proteinExistence type="inferred from homology"/>
<dbReference type="InterPro" id="IPR050738">
    <property type="entry name" value="Sulfatase"/>
</dbReference>
<organism evidence="9 10">
    <name type="scientific">Flammeovirga pacifica</name>
    <dbReference type="NCBI Taxonomy" id="915059"/>
    <lineage>
        <taxon>Bacteria</taxon>
        <taxon>Pseudomonadati</taxon>
        <taxon>Bacteroidota</taxon>
        <taxon>Cytophagia</taxon>
        <taxon>Cytophagales</taxon>
        <taxon>Flammeovirgaceae</taxon>
        <taxon>Flammeovirga</taxon>
    </lineage>
</organism>
<dbReference type="SUPFAM" id="SSF53649">
    <property type="entry name" value="Alkaline phosphatase-like"/>
    <property type="match status" value="1"/>
</dbReference>
<accession>A0A1S1YS00</accession>
<evidence type="ECO:0000256" key="2">
    <source>
        <dbReference type="ARBA" id="ARBA00008779"/>
    </source>
</evidence>
<evidence type="ECO:0000313" key="10">
    <source>
        <dbReference type="Proteomes" id="UP000179797"/>
    </source>
</evidence>
<evidence type="ECO:0000256" key="1">
    <source>
        <dbReference type="ARBA" id="ARBA00001913"/>
    </source>
</evidence>
<comment type="similarity">
    <text evidence="2">Belongs to the sulfatase family.</text>
</comment>
<keyword evidence="5" id="KW-0378">Hydrolase</keyword>
<evidence type="ECO:0000313" key="9">
    <source>
        <dbReference type="EMBL" id="OHX63806.1"/>
    </source>
</evidence>
<feature type="domain" description="Sulfatase N-terminal" evidence="8">
    <location>
        <begin position="24"/>
        <end position="384"/>
    </location>
</feature>
<dbReference type="InterPro" id="IPR000917">
    <property type="entry name" value="Sulfatase_N"/>
</dbReference>
<dbReference type="Proteomes" id="UP000179797">
    <property type="component" value="Unassembled WGS sequence"/>
</dbReference>
<dbReference type="EMBL" id="JRYR02000003">
    <property type="protein sequence ID" value="OHX63806.1"/>
    <property type="molecule type" value="Genomic_DNA"/>
</dbReference>
<feature type="chain" id="PRO_5010215064" evidence="7">
    <location>
        <begin position="20"/>
        <end position="490"/>
    </location>
</feature>
<sequence>MKRELIYLLLCILQLQAIAQDKQPNILFIFADDQCYQTTKAGGNNEIKMPNLDKLADQGVHFSHAYNMGSWSAAVCMASRTMLNTGKTVWNAHQFIKNKNTEAYWSKMMSNAGYTTYFTGKWHLKIEVEKLFDHVKHPRRGMPSDHWNKEVYSRIKEAVRKGEDTQSAMPFGYARPKNEEDQSWLPWDKSNGGYWEGGTHWSEVVANDAIEFIDHAKKEEKPFFMYVAFNAGHDPRQSPKEFIEMYPLENIKVPETFQPEYPQHNELKIGPSLRDEALAPFPRTEHAVKVHRQEYYALLSHMDQQIGRILEHLKTTNQLENTYIIYTADHGLAVGNHGLLGKQNMYDHSLRVPLFIIGPSLSKQKIEADIYIQDIMPTCLELAGNATETEFNSLLPFLNDESKTSYYDGIYSGLMNTQRAIRKDNYKLIVYPTIQKELLFDLEKDPNELENLASSKAHKKIKKELFKSLLKLQEELNDPLELKNINRDEI</sequence>
<dbReference type="Pfam" id="PF00884">
    <property type="entry name" value="Sulfatase"/>
    <property type="match status" value="1"/>
</dbReference>
<comment type="caution">
    <text evidence="9">The sequence shown here is derived from an EMBL/GenBank/DDBJ whole genome shotgun (WGS) entry which is preliminary data.</text>
</comment>
<keyword evidence="4 7" id="KW-0732">Signal</keyword>
<evidence type="ECO:0000256" key="4">
    <source>
        <dbReference type="ARBA" id="ARBA00022729"/>
    </source>
</evidence>
<feature type="signal peptide" evidence="7">
    <location>
        <begin position="1"/>
        <end position="19"/>
    </location>
</feature>
<evidence type="ECO:0000259" key="8">
    <source>
        <dbReference type="Pfam" id="PF00884"/>
    </source>
</evidence>
<evidence type="ECO:0000256" key="7">
    <source>
        <dbReference type="SAM" id="SignalP"/>
    </source>
</evidence>
<protein>
    <submittedName>
        <fullName evidence="9">Choline-sulfatase</fullName>
    </submittedName>
</protein>
<dbReference type="GO" id="GO:0046872">
    <property type="term" value="F:metal ion binding"/>
    <property type="evidence" value="ECO:0007669"/>
    <property type="project" value="UniProtKB-KW"/>
</dbReference>
<keyword evidence="6" id="KW-0106">Calcium</keyword>
<evidence type="ECO:0000256" key="6">
    <source>
        <dbReference type="ARBA" id="ARBA00022837"/>
    </source>
</evidence>
<name>A0A1S1YS00_FLAPC</name>
<keyword evidence="3" id="KW-0479">Metal-binding</keyword>
<dbReference type="CDD" id="cd16155">
    <property type="entry name" value="sulfatase_like"/>
    <property type="match status" value="1"/>
</dbReference>